<feature type="region of interest" description="Disordered" evidence="1">
    <location>
        <begin position="1"/>
        <end position="102"/>
    </location>
</feature>
<comment type="caution">
    <text evidence="2">The sequence shown here is derived from an EMBL/GenBank/DDBJ whole genome shotgun (WGS) entry which is preliminary data.</text>
</comment>
<feature type="compositionally biased region" description="Basic residues" evidence="1">
    <location>
        <begin position="56"/>
        <end position="65"/>
    </location>
</feature>
<dbReference type="AlphaFoldDB" id="A0A640K7Y3"/>
<evidence type="ECO:0000313" key="3">
    <source>
        <dbReference type="Proteomes" id="UP000419144"/>
    </source>
</evidence>
<feature type="region of interest" description="Disordered" evidence="1">
    <location>
        <begin position="569"/>
        <end position="596"/>
    </location>
</feature>
<feature type="region of interest" description="Disordered" evidence="1">
    <location>
        <begin position="511"/>
        <end position="539"/>
    </location>
</feature>
<keyword evidence="3" id="KW-1185">Reference proteome</keyword>
<feature type="compositionally biased region" description="Low complexity" evidence="1">
    <location>
        <begin position="305"/>
        <end position="319"/>
    </location>
</feature>
<dbReference type="Proteomes" id="UP000419144">
    <property type="component" value="Unassembled WGS sequence"/>
</dbReference>
<reference evidence="2" key="1">
    <citation type="submission" date="2019-11" db="EMBL/GenBank/DDBJ databases">
        <title>Leishmania tarentolae CDS.</title>
        <authorList>
            <person name="Goto Y."/>
            <person name="Yamagishi J."/>
        </authorList>
    </citation>
    <scope>NUCLEOTIDE SEQUENCE [LARGE SCALE GENOMIC DNA]</scope>
    <source>
        <strain evidence="2">Parrot Tar II</strain>
    </source>
</reference>
<accession>A0A640K7Y3</accession>
<name>A0A640K7Y3_LEITA</name>
<feature type="compositionally biased region" description="Polar residues" evidence="1">
    <location>
        <begin position="448"/>
        <end position="457"/>
    </location>
</feature>
<feature type="compositionally biased region" description="Polar residues" evidence="1">
    <location>
        <begin position="86"/>
        <end position="96"/>
    </location>
</feature>
<protein>
    <submittedName>
        <fullName evidence="2">Uncharacterized protein</fullName>
    </submittedName>
</protein>
<sequence length="693" mass="73952">MEETPRPSKAGTAAAPGLSSGTRVAKAKPSYREPGSPVSLLSLPLPSPVPHDRAAASKRSRHNATKKSAGGGSTEALHPSPLELLTTENNASSKQGTTKETTESATVATAAAVACGCPCAYNRSITSTEGRQSAVVTPCWTSSLHNMLAFSLPTAAAGEAVAGGMRVAAHRRAPEQRSAPRVSSRERAMQRTLAHVLQRERVRALTTHALHLWLLHRVVRQHGRRRGDRESAAEVVGGHGPSASWLAWTPPCGVGIGVRCCSISTDADNVDIYAGSEVPQHTALQRREPQQHRRGRRFDDSSPLTSDAHATSASATTEEAAASVRRRCMVQHLLCRTSSPSPSRPQCLSNWLPSGVGVGAVSNFDDSFCRSQSQSQSDMEMMLAVQEGVPLRRRRPHSVTGGGAGPIASNVENRLTAPAMNTPQRRQADEADSPSSASGPLKDHDFMQSGSTSPMPMITATTLPQLLAHEAEDRREVQATEDRRRFRLQHGMSAVMDQLMMAVLHHRSGERGLHPSLRTSAAPSPVPLEGHNSSDDDDGRDADLLCTCATEAESEGHTWSGARAIGSVAATREPPPSSSPRVQKAATSRTTQRRLNYDSDVVHTQQHPKRGGHTEEEGCLRDVTAEHAGHRVSLDNADTFGTAIGLSERSLQVFGSTSQWGVHLLEPVTITSGSDGSGVPVTLVESRSHTTPC</sequence>
<evidence type="ECO:0000256" key="1">
    <source>
        <dbReference type="SAM" id="MobiDB-lite"/>
    </source>
</evidence>
<evidence type="ECO:0000313" key="2">
    <source>
        <dbReference type="EMBL" id="GET85418.1"/>
    </source>
</evidence>
<dbReference type="EMBL" id="BLBS01000001">
    <property type="protein sequence ID" value="GET85418.1"/>
    <property type="molecule type" value="Genomic_DNA"/>
</dbReference>
<feature type="region of interest" description="Disordered" evidence="1">
    <location>
        <begin position="278"/>
        <end position="319"/>
    </location>
</feature>
<feature type="compositionally biased region" description="Polar residues" evidence="1">
    <location>
        <begin position="579"/>
        <end position="594"/>
    </location>
</feature>
<organism evidence="2 3">
    <name type="scientific">Leishmania tarentolae</name>
    <name type="common">Sauroleishmania tarentolae</name>
    <dbReference type="NCBI Taxonomy" id="5689"/>
    <lineage>
        <taxon>Eukaryota</taxon>
        <taxon>Discoba</taxon>
        <taxon>Euglenozoa</taxon>
        <taxon>Kinetoplastea</taxon>
        <taxon>Metakinetoplastina</taxon>
        <taxon>Trypanosomatida</taxon>
        <taxon>Trypanosomatidae</taxon>
        <taxon>Leishmaniinae</taxon>
        <taxon>Leishmania</taxon>
        <taxon>lizard Leishmania</taxon>
    </lineage>
</organism>
<dbReference type="VEuPathDB" id="TriTrypDB:LtaPh_0106100"/>
<proteinExistence type="predicted"/>
<gene>
    <name evidence="2" type="ORF">LtaPh_0106100</name>
</gene>
<feature type="region of interest" description="Disordered" evidence="1">
    <location>
        <begin position="392"/>
        <end position="457"/>
    </location>
</feature>
<dbReference type="OrthoDB" id="267989at2759"/>